<dbReference type="AlphaFoldDB" id="A0A2K3DHG3"/>
<feature type="region of interest" description="Disordered" evidence="1">
    <location>
        <begin position="167"/>
        <end position="196"/>
    </location>
</feature>
<feature type="compositionally biased region" description="Low complexity" evidence="1">
    <location>
        <begin position="167"/>
        <end position="176"/>
    </location>
</feature>
<evidence type="ECO:0000256" key="1">
    <source>
        <dbReference type="SAM" id="MobiDB-lite"/>
    </source>
</evidence>
<feature type="compositionally biased region" description="Polar residues" evidence="1">
    <location>
        <begin position="177"/>
        <end position="187"/>
    </location>
</feature>
<dbReference type="RefSeq" id="XP_042922106.1">
    <property type="nucleotide sequence ID" value="XM_043065105.1"/>
</dbReference>
<accession>A0A2K3DHG3</accession>
<feature type="region of interest" description="Disordered" evidence="1">
    <location>
        <begin position="1"/>
        <end position="155"/>
    </location>
</feature>
<keyword evidence="3" id="KW-1185">Reference proteome</keyword>
<feature type="compositionally biased region" description="Low complexity" evidence="1">
    <location>
        <begin position="114"/>
        <end position="127"/>
    </location>
</feature>
<sequence>MEIQSRARSPSTVSIHPGYVPVTAGDDGEEQPEGSGSGGDGGSISGEEPQHGDDGEEQPEGSGSGGDGDSISGEEPQHADDDDEQSEGSGIGGDGDSISGEEPQHGDDGEEQPDGSGSDSDGDSMSGEEPRQGDDSEEQLDGGGYDSDPMFDEEPLQGLITPSVRSSLLDSQSHSSMGTTANLSSSDLADMPGPADSPLSTRQVVYSLLELHERHRIAKSELDTILGFYRATLPTSFIPPSIYMLRMLTGLIDQLLIAFCLTGRERIEPAHWYIDFGLERVIKEQLFRDERANNAEVNVGDNRLQLTHEDQVLRGRLADRLQAVAAGRVSGKTATERQDAAKTLEANPVKASSPFSLLRYANQQDLFRVPVAHALLYGVVRNFVLSLLDGSGPQALCFTQDDKRLMRSRAARVVVPSDFGRPYTDVVEYNKSWRMEGPGLAVLGRSSRTAFLSASKKASKSLLEFAVKAEELSFPEKTFSVNLHICCCR</sequence>
<dbReference type="GeneID" id="66054439"/>
<dbReference type="OrthoDB" id="549515at2759"/>
<dbReference type="InParanoid" id="A0A2K3DHG3"/>
<evidence type="ECO:0000313" key="2">
    <source>
        <dbReference type="EMBL" id="PNW79982.1"/>
    </source>
</evidence>
<reference evidence="2 3" key="1">
    <citation type="journal article" date="2007" name="Science">
        <title>The Chlamydomonas genome reveals the evolution of key animal and plant functions.</title>
        <authorList>
            <person name="Merchant S.S."/>
            <person name="Prochnik S.E."/>
            <person name="Vallon O."/>
            <person name="Harris E.H."/>
            <person name="Karpowicz S.J."/>
            <person name="Witman G.B."/>
            <person name="Terry A."/>
            <person name="Salamov A."/>
            <person name="Fritz-Laylin L.K."/>
            <person name="Marechal-Drouard L."/>
            <person name="Marshall W.F."/>
            <person name="Qu L.H."/>
            <person name="Nelson D.R."/>
            <person name="Sanderfoot A.A."/>
            <person name="Spalding M.H."/>
            <person name="Kapitonov V.V."/>
            <person name="Ren Q."/>
            <person name="Ferris P."/>
            <person name="Lindquist E."/>
            <person name="Shapiro H."/>
            <person name="Lucas S.M."/>
            <person name="Grimwood J."/>
            <person name="Schmutz J."/>
            <person name="Cardol P."/>
            <person name="Cerutti H."/>
            <person name="Chanfreau G."/>
            <person name="Chen C.L."/>
            <person name="Cognat V."/>
            <person name="Croft M.T."/>
            <person name="Dent R."/>
            <person name="Dutcher S."/>
            <person name="Fernandez E."/>
            <person name="Fukuzawa H."/>
            <person name="Gonzalez-Ballester D."/>
            <person name="Gonzalez-Halphen D."/>
            <person name="Hallmann A."/>
            <person name="Hanikenne M."/>
            <person name="Hippler M."/>
            <person name="Inwood W."/>
            <person name="Jabbari K."/>
            <person name="Kalanon M."/>
            <person name="Kuras R."/>
            <person name="Lefebvre P.A."/>
            <person name="Lemaire S.D."/>
            <person name="Lobanov A.V."/>
            <person name="Lohr M."/>
            <person name="Manuell A."/>
            <person name="Meier I."/>
            <person name="Mets L."/>
            <person name="Mittag M."/>
            <person name="Mittelmeier T."/>
            <person name="Moroney J.V."/>
            <person name="Moseley J."/>
            <person name="Napoli C."/>
            <person name="Nedelcu A.M."/>
            <person name="Niyogi K."/>
            <person name="Novoselov S.V."/>
            <person name="Paulsen I.T."/>
            <person name="Pazour G."/>
            <person name="Purton S."/>
            <person name="Ral J.P."/>
            <person name="Riano-Pachon D.M."/>
            <person name="Riekhof W."/>
            <person name="Rymarquis L."/>
            <person name="Schroda M."/>
            <person name="Stern D."/>
            <person name="Umen J."/>
            <person name="Willows R."/>
            <person name="Wilson N."/>
            <person name="Zimmer S.L."/>
            <person name="Allmer J."/>
            <person name="Balk J."/>
            <person name="Bisova K."/>
            <person name="Chen C.J."/>
            <person name="Elias M."/>
            <person name="Gendler K."/>
            <person name="Hauser C."/>
            <person name="Lamb M.R."/>
            <person name="Ledford H."/>
            <person name="Long J.C."/>
            <person name="Minagawa J."/>
            <person name="Page M.D."/>
            <person name="Pan J."/>
            <person name="Pootakham W."/>
            <person name="Roje S."/>
            <person name="Rose A."/>
            <person name="Stahlberg E."/>
            <person name="Terauchi A.M."/>
            <person name="Yang P."/>
            <person name="Ball S."/>
            <person name="Bowler C."/>
            <person name="Dieckmann C.L."/>
            <person name="Gladyshev V.N."/>
            <person name="Green P."/>
            <person name="Jorgensen R."/>
            <person name="Mayfield S."/>
            <person name="Mueller-Roeber B."/>
            <person name="Rajamani S."/>
            <person name="Sayre R.T."/>
            <person name="Brokstein P."/>
            <person name="Dubchak I."/>
            <person name="Goodstein D."/>
            <person name="Hornick L."/>
            <person name="Huang Y.W."/>
            <person name="Jhaveri J."/>
            <person name="Luo Y."/>
            <person name="Martinez D."/>
            <person name="Ngau W.C."/>
            <person name="Otillar B."/>
            <person name="Poliakov A."/>
            <person name="Porter A."/>
            <person name="Szajkowski L."/>
            <person name="Werner G."/>
            <person name="Zhou K."/>
            <person name="Grigoriev I.V."/>
            <person name="Rokhsar D.S."/>
            <person name="Grossman A.R."/>
        </authorList>
    </citation>
    <scope>NUCLEOTIDE SEQUENCE [LARGE SCALE GENOMIC DNA]</scope>
    <source>
        <strain evidence="3">CC-503</strain>
    </source>
</reference>
<gene>
    <name evidence="2" type="ORF">CHLRE_08g373374v5</name>
</gene>
<proteinExistence type="predicted"/>
<dbReference type="EMBL" id="CM008969">
    <property type="protein sequence ID" value="PNW79982.1"/>
    <property type="molecule type" value="Genomic_DNA"/>
</dbReference>
<protein>
    <submittedName>
        <fullName evidence="2">Uncharacterized protein</fullName>
    </submittedName>
</protein>
<feature type="compositionally biased region" description="Gly residues" evidence="1">
    <location>
        <begin position="35"/>
        <end position="44"/>
    </location>
</feature>
<dbReference type="KEGG" id="cre:CHLRE_08g373374v5"/>
<evidence type="ECO:0000313" key="3">
    <source>
        <dbReference type="Proteomes" id="UP000006906"/>
    </source>
</evidence>
<name>A0A2K3DHG3_CHLRE</name>
<feature type="compositionally biased region" description="Polar residues" evidence="1">
    <location>
        <begin position="1"/>
        <end position="14"/>
    </location>
</feature>
<organism evidence="2 3">
    <name type="scientific">Chlamydomonas reinhardtii</name>
    <name type="common">Chlamydomonas smithii</name>
    <dbReference type="NCBI Taxonomy" id="3055"/>
    <lineage>
        <taxon>Eukaryota</taxon>
        <taxon>Viridiplantae</taxon>
        <taxon>Chlorophyta</taxon>
        <taxon>core chlorophytes</taxon>
        <taxon>Chlorophyceae</taxon>
        <taxon>CS clade</taxon>
        <taxon>Chlamydomonadales</taxon>
        <taxon>Chlamydomonadaceae</taxon>
        <taxon>Chlamydomonas</taxon>
    </lineage>
</organism>
<dbReference type="Proteomes" id="UP000006906">
    <property type="component" value="Chromosome 8"/>
</dbReference>
<dbReference type="Gramene" id="PNW79982">
    <property type="protein sequence ID" value="PNW79982"/>
    <property type="gene ID" value="CHLRE_08g373374v5"/>
</dbReference>